<reference evidence="2" key="1">
    <citation type="submission" date="2019-06" db="EMBL/GenBank/DDBJ databases">
        <authorList>
            <consortium name="Wellcome Sanger Institute Data Sharing"/>
        </authorList>
    </citation>
    <scope>NUCLEOTIDE SEQUENCE [LARGE SCALE GENOMIC DNA]</scope>
</reference>
<dbReference type="InterPro" id="IPR001810">
    <property type="entry name" value="F-box_dom"/>
</dbReference>
<gene>
    <name evidence="2" type="primary">LOC115404622</name>
</gene>
<dbReference type="Ensembl" id="ENSSFAT00005001225.1">
    <property type="protein sequence ID" value="ENSSFAP00005001165.1"/>
    <property type="gene ID" value="ENSSFAG00005000829.1"/>
</dbReference>
<feature type="domain" description="F-box" evidence="1">
    <location>
        <begin position="3"/>
        <end position="58"/>
    </location>
</feature>
<evidence type="ECO:0000313" key="3">
    <source>
        <dbReference type="Proteomes" id="UP000472267"/>
    </source>
</evidence>
<keyword evidence="3" id="KW-1185">Reference proteome</keyword>
<dbReference type="GO" id="GO:0019005">
    <property type="term" value="C:SCF ubiquitin ligase complex"/>
    <property type="evidence" value="ECO:0007669"/>
    <property type="project" value="TreeGrafter"/>
</dbReference>
<proteinExistence type="predicted"/>
<dbReference type="Proteomes" id="UP000472267">
    <property type="component" value="Chromosome 17"/>
</dbReference>
<dbReference type="Gene3D" id="1.20.1280.50">
    <property type="match status" value="1"/>
</dbReference>
<evidence type="ECO:0000259" key="1">
    <source>
        <dbReference type="PROSITE" id="PS50181"/>
    </source>
</evidence>
<evidence type="ECO:0000313" key="2">
    <source>
        <dbReference type="Ensembl" id="ENSSFAP00005001165.1"/>
    </source>
</evidence>
<reference evidence="2" key="2">
    <citation type="submission" date="2025-08" db="UniProtKB">
        <authorList>
            <consortium name="Ensembl"/>
        </authorList>
    </citation>
    <scope>IDENTIFICATION</scope>
</reference>
<sequence length="336" mass="38816">MNFVSSSSLPSEILVKILSFLDVSSLLRVAEVNKLFHQLANDEMWPLAQWSASCWKKRFFRTVANHHFHWWRKELKAVNAYTGLPQQTEHVLRSMTVSWELRLRDRNGRERRHRQSRAVFTKTALILRWSGADAALSSTGPGWSSLLLDLDVGSAPSQILGKDRLVVLRSLPHGVVVGTWRGDNKVAFIMVSLHFHRLVEKSFMGSPSWSVGLRGYALHFVLHDANTDIMLRYFRHLSSCPCNWIHVFENCCFMTLTLLDGFQEPFWCESAPVCIQQVLDEQSDYVGDHFLMDHRSAHGQLRMKLVWLKDQRQFFLIGLDVYISVLKVNKHFGTTY</sequence>
<dbReference type="InterPro" id="IPR036047">
    <property type="entry name" value="F-box-like_dom_sf"/>
</dbReference>
<accession>A0A672FAM2</accession>
<organism evidence="2 3">
    <name type="scientific">Salarias fasciatus</name>
    <name type="common">Jewelled blenny</name>
    <name type="synonym">Blennius fasciatus</name>
    <dbReference type="NCBI Taxonomy" id="181472"/>
    <lineage>
        <taxon>Eukaryota</taxon>
        <taxon>Metazoa</taxon>
        <taxon>Chordata</taxon>
        <taxon>Craniata</taxon>
        <taxon>Vertebrata</taxon>
        <taxon>Euteleostomi</taxon>
        <taxon>Actinopterygii</taxon>
        <taxon>Neopterygii</taxon>
        <taxon>Teleostei</taxon>
        <taxon>Neoteleostei</taxon>
        <taxon>Acanthomorphata</taxon>
        <taxon>Ovalentaria</taxon>
        <taxon>Blenniimorphae</taxon>
        <taxon>Blenniiformes</taxon>
        <taxon>Blennioidei</taxon>
        <taxon>Blenniidae</taxon>
        <taxon>Salariinae</taxon>
        <taxon>Salarias</taxon>
    </lineage>
</organism>
<dbReference type="PROSITE" id="PS50181">
    <property type="entry name" value="FBOX"/>
    <property type="match status" value="1"/>
</dbReference>
<dbReference type="PANTHER" id="PTHR46731:SF1">
    <property type="entry name" value="F-BOX ONLY PROTEIN 15"/>
    <property type="match status" value="1"/>
</dbReference>
<dbReference type="AlphaFoldDB" id="A0A672FAM2"/>
<dbReference type="SMART" id="SM00256">
    <property type="entry name" value="FBOX"/>
    <property type="match status" value="1"/>
</dbReference>
<dbReference type="SUPFAM" id="SSF81383">
    <property type="entry name" value="F-box domain"/>
    <property type="match status" value="1"/>
</dbReference>
<reference evidence="2" key="3">
    <citation type="submission" date="2025-09" db="UniProtKB">
        <authorList>
            <consortium name="Ensembl"/>
        </authorList>
    </citation>
    <scope>IDENTIFICATION</scope>
</reference>
<name>A0A672FAM2_SALFA</name>
<protein>
    <recommendedName>
        <fullName evidence="1">F-box domain-containing protein</fullName>
    </recommendedName>
</protein>
<dbReference type="PANTHER" id="PTHR46731">
    <property type="entry name" value="F-BOX ONLY PROTEIN 15"/>
    <property type="match status" value="1"/>
</dbReference>
<dbReference type="Pfam" id="PF12937">
    <property type="entry name" value="F-box-like"/>
    <property type="match status" value="1"/>
</dbReference>